<dbReference type="Pfam" id="PF04109">
    <property type="entry name" value="ATG9"/>
    <property type="match status" value="1"/>
</dbReference>
<dbReference type="GO" id="GO:0061709">
    <property type="term" value="P:reticulophagy"/>
    <property type="evidence" value="ECO:0007669"/>
    <property type="project" value="TreeGrafter"/>
</dbReference>
<name>A0A915DK59_9BILA</name>
<dbReference type="PANTHER" id="PTHR13038">
    <property type="entry name" value="APG9 AUTOPHAGY 9"/>
    <property type="match status" value="1"/>
</dbReference>
<evidence type="ECO:0000313" key="13">
    <source>
        <dbReference type="WBParaSite" id="jg204"/>
    </source>
</evidence>
<evidence type="ECO:0000256" key="9">
    <source>
        <dbReference type="ARBA" id="ARBA00023136"/>
    </source>
</evidence>
<dbReference type="GO" id="GO:0005776">
    <property type="term" value="C:autophagosome"/>
    <property type="evidence" value="ECO:0007669"/>
    <property type="project" value="TreeGrafter"/>
</dbReference>
<dbReference type="PANTHER" id="PTHR13038:SF10">
    <property type="entry name" value="AUTOPHAGY-RELATED PROTEIN 9"/>
    <property type="match status" value="1"/>
</dbReference>
<dbReference type="WBParaSite" id="jg204">
    <property type="protein sequence ID" value="jg204"/>
    <property type="gene ID" value="jg204"/>
</dbReference>
<evidence type="ECO:0000256" key="1">
    <source>
        <dbReference type="ARBA" id="ARBA00004511"/>
    </source>
</evidence>
<keyword evidence="6 10" id="KW-1133">Transmembrane helix</keyword>
<dbReference type="Proteomes" id="UP000887574">
    <property type="component" value="Unplaced"/>
</dbReference>
<dbReference type="GO" id="GO:0000422">
    <property type="term" value="P:autophagy of mitochondrion"/>
    <property type="evidence" value="ECO:0007669"/>
    <property type="project" value="TreeGrafter"/>
</dbReference>
<keyword evidence="4 10" id="KW-0813">Transport</keyword>
<feature type="transmembrane region" description="Helical" evidence="10">
    <location>
        <begin position="134"/>
        <end position="155"/>
    </location>
</feature>
<keyword evidence="8 10" id="KW-0445">Lipid transport</keyword>
<protein>
    <recommendedName>
        <fullName evidence="3 10">Autophagy-related protein 9</fullName>
    </recommendedName>
</protein>
<keyword evidence="9 10" id="KW-0472">Membrane</keyword>
<evidence type="ECO:0000256" key="5">
    <source>
        <dbReference type="ARBA" id="ARBA00022692"/>
    </source>
</evidence>
<accession>A0A915DK59</accession>
<keyword evidence="5 10" id="KW-0812">Transmembrane</keyword>
<dbReference type="GO" id="GO:0006869">
    <property type="term" value="P:lipid transport"/>
    <property type="evidence" value="ECO:0007669"/>
    <property type="project" value="UniProtKB-KW"/>
</dbReference>
<feature type="region of interest" description="Disordered" evidence="11">
    <location>
        <begin position="1"/>
        <end position="41"/>
    </location>
</feature>
<comment type="caution">
    <text evidence="10">Lacks conserved residue(s) required for the propagation of feature annotation.</text>
</comment>
<dbReference type="InterPro" id="IPR007241">
    <property type="entry name" value="Autophagy-rel_prot_9"/>
</dbReference>
<evidence type="ECO:0000313" key="12">
    <source>
        <dbReference type="Proteomes" id="UP000887574"/>
    </source>
</evidence>
<dbReference type="AlphaFoldDB" id="A0A915DK59"/>
<evidence type="ECO:0000256" key="2">
    <source>
        <dbReference type="ARBA" id="ARBA00006185"/>
    </source>
</evidence>
<evidence type="ECO:0000256" key="3">
    <source>
        <dbReference type="ARBA" id="ARBA00018074"/>
    </source>
</evidence>
<keyword evidence="12" id="KW-1185">Reference proteome</keyword>
<evidence type="ECO:0000256" key="6">
    <source>
        <dbReference type="ARBA" id="ARBA00022989"/>
    </source>
</evidence>
<evidence type="ECO:0000256" key="7">
    <source>
        <dbReference type="ARBA" id="ARBA00023006"/>
    </source>
</evidence>
<reference evidence="13" key="1">
    <citation type="submission" date="2022-11" db="UniProtKB">
        <authorList>
            <consortium name="WormBaseParasite"/>
        </authorList>
    </citation>
    <scope>IDENTIFICATION</scope>
</reference>
<feature type="compositionally biased region" description="Acidic residues" evidence="11">
    <location>
        <begin position="14"/>
        <end position="30"/>
    </location>
</feature>
<dbReference type="GO" id="GO:0034727">
    <property type="term" value="P:piecemeal microautophagy of the nucleus"/>
    <property type="evidence" value="ECO:0007669"/>
    <property type="project" value="TreeGrafter"/>
</dbReference>
<evidence type="ECO:0000256" key="8">
    <source>
        <dbReference type="ARBA" id="ARBA00023055"/>
    </source>
</evidence>
<organism evidence="12 13">
    <name type="scientific">Ditylenchus dipsaci</name>
    <dbReference type="NCBI Taxonomy" id="166011"/>
    <lineage>
        <taxon>Eukaryota</taxon>
        <taxon>Metazoa</taxon>
        <taxon>Ecdysozoa</taxon>
        <taxon>Nematoda</taxon>
        <taxon>Chromadorea</taxon>
        <taxon>Rhabditida</taxon>
        <taxon>Tylenchina</taxon>
        <taxon>Tylenchomorpha</taxon>
        <taxon>Sphaerularioidea</taxon>
        <taxon>Anguinidae</taxon>
        <taxon>Anguininae</taxon>
        <taxon>Ditylenchus</taxon>
    </lineage>
</organism>
<comment type="subcellular location">
    <subcellularLocation>
        <location evidence="1 10">Preautophagosomal structure membrane</location>
        <topology evidence="1 10">Multi-pass membrane protein</topology>
    </subcellularLocation>
</comment>
<dbReference type="GO" id="GO:0034497">
    <property type="term" value="P:protein localization to phagophore assembly site"/>
    <property type="evidence" value="ECO:0007669"/>
    <property type="project" value="TreeGrafter"/>
</dbReference>
<comment type="similarity">
    <text evidence="2 10">Belongs to the ATG9 family.</text>
</comment>
<evidence type="ECO:0000256" key="4">
    <source>
        <dbReference type="ARBA" id="ARBA00022448"/>
    </source>
</evidence>
<feature type="transmembrane region" description="Helical" evidence="10">
    <location>
        <begin position="75"/>
        <end position="92"/>
    </location>
</feature>
<dbReference type="GO" id="GO:0034045">
    <property type="term" value="C:phagophore assembly site membrane"/>
    <property type="evidence" value="ECO:0007669"/>
    <property type="project" value="UniProtKB-SubCell"/>
</dbReference>
<keyword evidence="7 10" id="KW-0072">Autophagy</keyword>
<proteinExistence type="inferred from homology"/>
<evidence type="ECO:0000256" key="11">
    <source>
        <dbReference type="SAM" id="MobiDB-lite"/>
    </source>
</evidence>
<evidence type="ECO:0000256" key="10">
    <source>
        <dbReference type="RuleBase" id="RU364027"/>
    </source>
</evidence>
<sequence>MFFGNRRTYTPIGGDEEEAGDPGQNSDDETNQGAPPISSKRDRRWDHIEDIDQFFTLVYEYHQGNGLICIALRHAFALFQFLFIICFSTFLLQCVDYDVLFANRNITTTGQPVLRKRHIGDAIIPYYAVSFNPLIVIAIMLAAVFWLAHLLRVGYRLIQLWEMKTFYSNVLNIQDDELANVPWQNGIYDF</sequence>
<comment type="function">
    <text evidence="10">Phospholipid scramblase involved in autophagy. Cycles between the preautophagosomal structure/phagophore assembly site (PAS) and the cytoplasmic vesicle pool and supplies membrane for the growing autophagosome. Lipid scramblase activity plays a key role in preautophagosomal structure/phagophore assembly by distributing the phospholipids that arrive through ATG2 from the cytoplasmic to the luminal leaflet of the bilayer, thereby driving autophagosomal membrane expansion.</text>
</comment>